<sequence>YSLRQGPNVSIIGSLIAEGIPHPLPFPFPAEVRWYKGDRYATIMLRVNVKTMNIALTDNFNGLKLKKIKYVWCRPGPNGRVDIFADPSLSLSSYITSRYYDQTAKCFIQPNEKCYREYFNFKGEEPSTLLVEARTNSTEAVVYLQPDKGLPLFISKKFKLPRRHLLAVLSRAPGIKYPIIRLYSLDKAMNPKEMVYEGYCNASKGKFQRSKLVKDVRTDRSVPYLPHLEAYCLGFCPAPRR</sequence>
<accession>X0WHQ0</accession>
<organism evidence="1">
    <name type="scientific">marine sediment metagenome</name>
    <dbReference type="NCBI Taxonomy" id="412755"/>
    <lineage>
        <taxon>unclassified sequences</taxon>
        <taxon>metagenomes</taxon>
        <taxon>ecological metagenomes</taxon>
    </lineage>
</organism>
<dbReference type="AlphaFoldDB" id="X0WHQ0"/>
<reference evidence="1" key="1">
    <citation type="journal article" date="2014" name="Front. Microbiol.">
        <title>High frequency of phylogenetically diverse reductive dehalogenase-homologous genes in deep subseafloor sedimentary metagenomes.</title>
        <authorList>
            <person name="Kawai M."/>
            <person name="Futagami T."/>
            <person name="Toyoda A."/>
            <person name="Takaki Y."/>
            <person name="Nishi S."/>
            <person name="Hori S."/>
            <person name="Arai W."/>
            <person name="Tsubouchi T."/>
            <person name="Morono Y."/>
            <person name="Uchiyama I."/>
            <person name="Ito T."/>
            <person name="Fujiyama A."/>
            <person name="Inagaki F."/>
            <person name="Takami H."/>
        </authorList>
    </citation>
    <scope>NUCLEOTIDE SEQUENCE</scope>
    <source>
        <strain evidence="1">Expedition CK06-06</strain>
    </source>
</reference>
<name>X0WHQ0_9ZZZZ</name>
<comment type="caution">
    <text evidence="1">The sequence shown here is derived from an EMBL/GenBank/DDBJ whole genome shotgun (WGS) entry which is preliminary data.</text>
</comment>
<feature type="non-terminal residue" evidence="1">
    <location>
        <position position="241"/>
    </location>
</feature>
<gene>
    <name evidence="1" type="ORF">S01H1_73628</name>
</gene>
<evidence type="ECO:0000313" key="1">
    <source>
        <dbReference type="EMBL" id="GAG30454.1"/>
    </source>
</evidence>
<feature type="non-terminal residue" evidence="1">
    <location>
        <position position="1"/>
    </location>
</feature>
<proteinExistence type="predicted"/>
<protein>
    <submittedName>
        <fullName evidence="1">Uncharacterized protein</fullName>
    </submittedName>
</protein>
<dbReference type="EMBL" id="BARS01049204">
    <property type="protein sequence ID" value="GAG30454.1"/>
    <property type="molecule type" value="Genomic_DNA"/>
</dbReference>